<protein>
    <submittedName>
        <fullName evidence="2">Uncharacterized protein</fullName>
    </submittedName>
</protein>
<organism evidence="2 3">
    <name type="scientific">Nicotiana attenuata</name>
    <name type="common">Coyote tobacco</name>
    <dbReference type="NCBI Taxonomy" id="49451"/>
    <lineage>
        <taxon>Eukaryota</taxon>
        <taxon>Viridiplantae</taxon>
        <taxon>Streptophyta</taxon>
        <taxon>Embryophyta</taxon>
        <taxon>Tracheophyta</taxon>
        <taxon>Spermatophyta</taxon>
        <taxon>Magnoliopsida</taxon>
        <taxon>eudicotyledons</taxon>
        <taxon>Gunneridae</taxon>
        <taxon>Pentapetalae</taxon>
        <taxon>asterids</taxon>
        <taxon>lamiids</taxon>
        <taxon>Solanales</taxon>
        <taxon>Solanaceae</taxon>
        <taxon>Nicotianoideae</taxon>
        <taxon>Nicotianeae</taxon>
        <taxon>Nicotiana</taxon>
    </lineage>
</organism>
<evidence type="ECO:0000313" key="3">
    <source>
        <dbReference type="Proteomes" id="UP000187609"/>
    </source>
</evidence>
<evidence type="ECO:0000313" key="2">
    <source>
        <dbReference type="EMBL" id="OIT36571.1"/>
    </source>
</evidence>
<proteinExistence type="predicted"/>
<comment type="caution">
    <text evidence="2">The sequence shown here is derived from an EMBL/GenBank/DDBJ whole genome shotgun (WGS) entry which is preliminary data.</text>
</comment>
<feature type="compositionally biased region" description="Polar residues" evidence="1">
    <location>
        <begin position="205"/>
        <end position="220"/>
    </location>
</feature>
<name>A0A314L4C9_NICAT</name>
<dbReference type="EMBL" id="MJEQ01000417">
    <property type="protein sequence ID" value="OIT36571.1"/>
    <property type="molecule type" value="Genomic_DNA"/>
</dbReference>
<feature type="region of interest" description="Disordered" evidence="1">
    <location>
        <begin position="205"/>
        <end position="246"/>
    </location>
</feature>
<gene>
    <name evidence="2" type="ORF">A4A49_22086</name>
</gene>
<sequence length="399" mass="43361">MENFFHQIQLTSVRDAVQVEKTGGSRDPVVPDRDMNSKGEAAGVYVDLEAGQPGKGSDQLEPQNTNLITTGTGQNTIAQGQKIAAVSSVATILVFAALARVSTELNPVTVPASDRASAGFTKGPGDKQKSDEVGHQTVNANLENKTDAPELNKIIDRVVSKIDKPTAANTKSAGLQAGATDSLNEGVKSDNIVDKKDENWTMVSSKIGSPNNRKVQQLEQKQGVVNRSSNKRRSSGVKDQATTPKNIEFSNSFDALSNEQEQVKNKEGKSIQQVMMHESVLNDIATTKQQCDHEAASISVMPKSPGSPKQQLLSKHTGGQLVVSKEIIPVDEQEACSGDVYSYDIMFMEVLAKRRPTDEEIFNENLGLKEWIKRAFSGTMMEVVEYLQTCEYLMQACAV</sequence>
<dbReference type="AlphaFoldDB" id="A0A314L4C9"/>
<evidence type="ECO:0000256" key="1">
    <source>
        <dbReference type="SAM" id="MobiDB-lite"/>
    </source>
</evidence>
<accession>A0A314L4C9</accession>
<dbReference type="Gramene" id="OIT36571">
    <property type="protein sequence ID" value="OIT36571"/>
    <property type="gene ID" value="A4A49_22086"/>
</dbReference>
<reference evidence="2" key="1">
    <citation type="submission" date="2016-11" db="EMBL/GenBank/DDBJ databases">
        <title>The genome of Nicotiana attenuata.</title>
        <authorList>
            <person name="Xu S."/>
            <person name="Brockmoeller T."/>
            <person name="Gaquerel E."/>
            <person name="Navarro A."/>
            <person name="Kuhl H."/>
            <person name="Gase K."/>
            <person name="Ling Z."/>
            <person name="Zhou W."/>
            <person name="Kreitzer C."/>
            <person name="Stanke M."/>
            <person name="Tang H."/>
            <person name="Lyons E."/>
            <person name="Pandey P."/>
            <person name="Pandey S.P."/>
            <person name="Timmermann B."/>
            <person name="Baldwin I.T."/>
        </authorList>
    </citation>
    <scope>NUCLEOTIDE SEQUENCE [LARGE SCALE GENOMIC DNA]</scope>
    <source>
        <strain evidence="2">UT</strain>
    </source>
</reference>
<dbReference type="Proteomes" id="UP000187609">
    <property type="component" value="Unassembled WGS sequence"/>
</dbReference>
<keyword evidence="3" id="KW-1185">Reference proteome</keyword>